<keyword evidence="2" id="KW-1185">Reference proteome</keyword>
<reference evidence="1 2" key="1">
    <citation type="submission" date="2015-03" db="EMBL/GenBank/DDBJ databases">
        <title>Draft genome of the nematode, Opisthorchis viverrini.</title>
        <authorList>
            <person name="Mitreva M."/>
        </authorList>
    </citation>
    <scope>NUCLEOTIDE SEQUENCE [LARGE SCALE GENOMIC DNA]</scope>
    <source>
        <strain evidence="1">Khon Kaen</strain>
    </source>
</reference>
<proteinExistence type="predicted"/>
<dbReference type="EMBL" id="KV895698">
    <property type="protein sequence ID" value="OON17213.1"/>
    <property type="molecule type" value="Genomic_DNA"/>
</dbReference>
<name>A0A1S8WSH4_OPIVI</name>
<evidence type="ECO:0000313" key="1">
    <source>
        <dbReference type="EMBL" id="OON17213.1"/>
    </source>
</evidence>
<organism evidence="1 2">
    <name type="scientific">Opisthorchis viverrini</name>
    <name type="common">Southeast Asian liver fluke</name>
    <dbReference type="NCBI Taxonomy" id="6198"/>
    <lineage>
        <taxon>Eukaryota</taxon>
        <taxon>Metazoa</taxon>
        <taxon>Spiralia</taxon>
        <taxon>Lophotrochozoa</taxon>
        <taxon>Platyhelminthes</taxon>
        <taxon>Trematoda</taxon>
        <taxon>Digenea</taxon>
        <taxon>Opisthorchiida</taxon>
        <taxon>Opisthorchiata</taxon>
        <taxon>Opisthorchiidae</taxon>
        <taxon>Opisthorchis</taxon>
    </lineage>
</organism>
<evidence type="ECO:0000313" key="2">
    <source>
        <dbReference type="Proteomes" id="UP000243686"/>
    </source>
</evidence>
<sequence length="61" mass="7042">MEPLKKLQVDGYLMFVEPSNLFGNLDDLCYASKVPSRVTNGNIEHTFEDEYTRIPTKEFTV</sequence>
<protein>
    <submittedName>
        <fullName evidence="1">Uncharacterized protein</fullName>
    </submittedName>
</protein>
<dbReference type="Proteomes" id="UP000243686">
    <property type="component" value="Unassembled WGS sequence"/>
</dbReference>
<accession>A0A1S8WSH4</accession>
<gene>
    <name evidence="1" type="ORF">X801_06950</name>
</gene>
<dbReference type="AlphaFoldDB" id="A0A1S8WSH4"/>